<feature type="transmembrane region" description="Helical" evidence="1">
    <location>
        <begin position="40"/>
        <end position="61"/>
    </location>
</feature>
<dbReference type="InterPro" id="IPR036691">
    <property type="entry name" value="Endo/exonu/phosph_ase_sf"/>
</dbReference>
<reference evidence="4" key="1">
    <citation type="submission" date="2017-06" db="EMBL/GenBank/DDBJ databases">
        <authorList>
            <person name="Varghese N."/>
            <person name="Submissions S."/>
        </authorList>
    </citation>
    <scope>NUCLEOTIDE SEQUENCE [LARGE SCALE GENOMIC DNA]</scope>
    <source>
        <strain evidence="4">NKM1</strain>
    </source>
</reference>
<keyword evidence="3" id="KW-0269">Exonuclease</keyword>
<dbReference type="GO" id="GO:0004519">
    <property type="term" value="F:endonuclease activity"/>
    <property type="evidence" value="ECO:0007669"/>
    <property type="project" value="UniProtKB-KW"/>
</dbReference>
<dbReference type="GO" id="GO:0004527">
    <property type="term" value="F:exonuclease activity"/>
    <property type="evidence" value="ECO:0007669"/>
    <property type="project" value="UniProtKB-KW"/>
</dbReference>
<keyword evidence="1" id="KW-1133">Transmembrane helix</keyword>
<evidence type="ECO:0000313" key="4">
    <source>
        <dbReference type="Proteomes" id="UP000198432"/>
    </source>
</evidence>
<proteinExistence type="predicted"/>
<dbReference type="Proteomes" id="UP000198432">
    <property type="component" value="Unassembled WGS sequence"/>
</dbReference>
<organism evidence="3 4">
    <name type="scientific">Pontibacter ummariensis</name>
    <dbReference type="NCBI Taxonomy" id="1610492"/>
    <lineage>
        <taxon>Bacteria</taxon>
        <taxon>Pseudomonadati</taxon>
        <taxon>Bacteroidota</taxon>
        <taxon>Cytophagia</taxon>
        <taxon>Cytophagales</taxon>
        <taxon>Hymenobacteraceae</taxon>
        <taxon>Pontibacter</taxon>
    </lineage>
</organism>
<dbReference type="Gene3D" id="3.60.10.10">
    <property type="entry name" value="Endonuclease/exonuclease/phosphatase"/>
    <property type="match status" value="1"/>
</dbReference>
<dbReference type="EMBL" id="FZOQ01000014">
    <property type="protein sequence ID" value="SNS84137.1"/>
    <property type="molecule type" value="Genomic_DNA"/>
</dbReference>
<evidence type="ECO:0000259" key="2">
    <source>
        <dbReference type="Pfam" id="PF03372"/>
    </source>
</evidence>
<dbReference type="PANTHER" id="PTHR14859">
    <property type="entry name" value="CALCOFLUOR WHITE HYPERSENSITIVE PROTEIN PRECURSOR"/>
    <property type="match status" value="1"/>
</dbReference>
<dbReference type="GO" id="GO:0006506">
    <property type="term" value="P:GPI anchor biosynthetic process"/>
    <property type="evidence" value="ECO:0007669"/>
    <property type="project" value="TreeGrafter"/>
</dbReference>
<accession>A0A239HRY4</accession>
<dbReference type="OrthoDB" id="635146at2"/>
<keyword evidence="3" id="KW-0255">Endonuclease</keyword>
<dbReference type="Pfam" id="PF03372">
    <property type="entry name" value="Exo_endo_phos"/>
    <property type="match status" value="1"/>
</dbReference>
<dbReference type="InterPro" id="IPR005135">
    <property type="entry name" value="Endo/exonuclease/phosphatase"/>
</dbReference>
<dbReference type="CDD" id="cd09084">
    <property type="entry name" value="EEP-2"/>
    <property type="match status" value="1"/>
</dbReference>
<keyword evidence="1" id="KW-0472">Membrane</keyword>
<keyword evidence="1" id="KW-0812">Transmembrane</keyword>
<sequence length="379" mass="43432">MAGTFKKIRRRLWLLLNIVVVLWLLAGVLCLQVPPDEFWPAAFVAFSLPGALVLNFLFLLYWAMRRSWLVVLPLATFLLGWSYYSRLVAVNLVREVPQGAKTLQVLSFNTHVFNAYDKRVKGVPQISDEMVDWVATHPADVFCLQEFYSYVNSNEFNNLNRIGTRYDKYKFTSTYETGRVKAEYGIAIFSKYPIIRGSTIYFPNTQKYTTNRVAWADIDVQGDTVRVYGVHLQSMSIRSEDIENTYTAIGDEESFKKEGLNLARRLKRGFIARTLQVQLLLEHIRESPYPVIVCGDFNDIPFSYTYDQLARELENAFVEAGSGVGATYNGPIPFLRIDNQFYSEGLEAIDYETHYEMGLSDHFPVSATYVLEPKVAADR</sequence>
<feature type="domain" description="Endonuclease/exonuclease/phosphatase" evidence="2">
    <location>
        <begin position="127"/>
        <end position="362"/>
    </location>
</feature>
<evidence type="ECO:0000313" key="3">
    <source>
        <dbReference type="EMBL" id="SNS84137.1"/>
    </source>
</evidence>
<feature type="transmembrane region" description="Helical" evidence="1">
    <location>
        <begin position="68"/>
        <end position="84"/>
    </location>
</feature>
<name>A0A239HRY4_9BACT</name>
<protein>
    <submittedName>
        <fullName evidence="3">Metal-dependent hydrolase, endonuclease/exonuclease/phosphatase family</fullName>
    </submittedName>
</protein>
<dbReference type="AlphaFoldDB" id="A0A239HRY4"/>
<feature type="transmembrane region" description="Helical" evidence="1">
    <location>
        <begin position="12"/>
        <end position="34"/>
    </location>
</feature>
<dbReference type="PANTHER" id="PTHR14859:SF15">
    <property type="entry name" value="ENDONUCLEASE_EXONUCLEASE_PHOSPHATASE DOMAIN-CONTAINING PROTEIN"/>
    <property type="match status" value="1"/>
</dbReference>
<dbReference type="InterPro" id="IPR051916">
    <property type="entry name" value="GPI-anchor_lipid_remodeler"/>
</dbReference>
<keyword evidence="4" id="KW-1185">Reference proteome</keyword>
<evidence type="ECO:0000256" key="1">
    <source>
        <dbReference type="SAM" id="Phobius"/>
    </source>
</evidence>
<keyword evidence="3" id="KW-0378">Hydrolase</keyword>
<dbReference type="GO" id="GO:0016020">
    <property type="term" value="C:membrane"/>
    <property type="evidence" value="ECO:0007669"/>
    <property type="project" value="GOC"/>
</dbReference>
<dbReference type="SUPFAM" id="SSF56219">
    <property type="entry name" value="DNase I-like"/>
    <property type="match status" value="1"/>
</dbReference>
<keyword evidence="3" id="KW-0540">Nuclease</keyword>
<gene>
    <name evidence="3" type="ORF">SAMN06296052_114139</name>
</gene>